<evidence type="ECO:0000259" key="4">
    <source>
        <dbReference type="Pfam" id="PF22746"/>
    </source>
</evidence>
<comment type="caution">
    <text evidence="5">The sequence shown here is derived from an EMBL/GenBank/DDBJ whole genome shotgun (WGS) entry which is preliminary data.</text>
</comment>
<proteinExistence type="predicted"/>
<evidence type="ECO:0000256" key="1">
    <source>
        <dbReference type="SAM" id="Coils"/>
    </source>
</evidence>
<feature type="domain" description="DUF4097" evidence="3">
    <location>
        <begin position="323"/>
        <end position="505"/>
    </location>
</feature>
<dbReference type="NCBIfam" id="NF038025">
    <property type="entry name" value="dapto_LiaX"/>
    <property type="match status" value="1"/>
</dbReference>
<dbReference type="Pfam" id="PF13349">
    <property type="entry name" value="DUF4097"/>
    <property type="match status" value="1"/>
</dbReference>
<dbReference type="EMBL" id="BJCC01000012">
    <property type="protein sequence ID" value="GCF93578.1"/>
    <property type="molecule type" value="Genomic_DNA"/>
</dbReference>
<dbReference type="OrthoDB" id="2240743at2"/>
<dbReference type="Proteomes" id="UP000290567">
    <property type="component" value="Unassembled WGS sequence"/>
</dbReference>
<feature type="region of interest" description="Disordered" evidence="2">
    <location>
        <begin position="32"/>
        <end position="110"/>
    </location>
</feature>
<name>A0A4P5PC93_9ENTE</name>
<dbReference type="InterPro" id="IPR025164">
    <property type="entry name" value="Toastrack_DUF4097"/>
</dbReference>
<feature type="coiled-coil region" evidence="1">
    <location>
        <begin position="136"/>
        <end position="181"/>
    </location>
</feature>
<sequence length="518" mass="59150">MAIRKEILEAIKDGTITPEEGLELLEQIEQSDEIDLEMDHKEEVKPESKESETELKTQEDQVPDEPQDQVANLIDEWLTSDHEKRVDHSEDNKESSSSSGKATSKENDTLKKIHAIDQQIQPINELLKEKQEIHRNLKLEAELEIISEENAALYEQTKEEIAELEAKIDQLKKDKEVVERDFYSIPVWHTEPTDYEELYEDDEEEEQPREPVNDLSTRINQLVNRTLKTVTDTVDGKFTEFGMPSVGRTSFEHQFTFRESSVTDLDIKLANGMVVLKTWPRSDINVEAEIEFHGDVYGTDPLEAFLERSQIEVEEDQLLFHVHNKRIHAELTFYLPEKIYDHLVIRLLNSELVVEEIAAKDMYIKAVNGDLQLDTVNAALLEIQGTDNEIELHNGSINDSIIETVNGSITSKADVVNLDASIVNGEIRITAGNPDLKRIRANSLNGNVKVSLPTMIGLEGVAKTDLGEINYRLSDFQTVRERRDARQRLFHFRREAGSTAQIDVSSKTGSIFLKDFDR</sequence>
<dbReference type="RefSeq" id="WP_146622036.1">
    <property type="nucleotide sequence ID" value="NZ_BJCC01000012.1"/>
</dbReference>
<keyword evidence="1" id="KW-0175">Coiled coil</keyword>
<organism evidence="5 6">
    <name type="scientific">Enterococcus florum</name>
    <dbReference type="NCBI Taxonomy" id="2480627"/>
    <lineage>
        <taxon>Bacteria</taxon>
        <taxon>Bacillati</taxon>
        <taxon>Bacillota</taxon>
        <taxon>Bacilli</taxon>
        <taxon>Lactobacillales</taxon>
        <taxon>Enterococcaceae</taxon>
        <taxon>Enterococcus</taxon>
    </lineage>
</organism>
<gene>
    <name evidence="5" type="ORF">NRIC_14690</name>
</gene>
<evidence type="ECO:0000313" key="6">
    <source>
        <dbReference type="Proteomes" id="UP000290567"/>
    </source>
</evidence>
<reference evidence="6" key="1">
    <citation type="submission" date="2019-02" db="EMBL/GenBank/DDBJ databases">
        <title>Draft genome sequence of Enterococcus sp. Gos25-1.</title>
        <authorList>
            <person name="Tanaka N."/>
            <person name="Shiwa Y."/>
            <person name="Fujita N."/>
        </authorList>
    </citation>
    <scope>NUCLEOTIDE SEQUENCE [LARGE SCALE GENOMIC DNA]</scope>
    <source>
        <strain evidence="6">Gos25-1</strain>
    </source>
</reference>
<evidence type="ECO:0000313" key="5">
    <source>
        <dbReference type="EMBL" id="GCF93578.1"/>
    </source>
</evidence>
<feature type="domain" description="YvlB/LiaX N-terminal" evidence="4">
    <location>
        <begin position="4"/>
        <end position="31"/>
    </location>
</feature>
<protein>
    <submittedName>
        <fullName evidence="5">Uncharacterized protein</fullName>
    </submittedName>
</protein>
<feature type="compositionally biased region" description="Basic and acidic residues" evidence="2">
    <location>
        <begin position="37"/>
        <end position="59"/>
    </location>
</feature>
<feature type="compositionally biased region" description="Basic and acidic residues" evidence="2">
    <location>
        <begin position="79"/>
        <end position="94"/>
    </location>
</feature>
<dbReference type="AlphaFoldDB" id="A0A4P5PC93"/>
<keyword evidence="6" id="KW-1185">Reference proteome</keyword>
<evidence type="ECO:0000256" key="2">
    <source>
        <dbReference type="SAM" id="MobiDB-lite"/>
    </source>
</evidence>
<dbReference type="Pfam" id="PF22746">
    <property type="entry name" value="SHOCT-like_DUF2089-C"/>
    <property type="match status" value="1"/>
</dbReference>
<dbReference type="InterPro" id="IPR053959">
    <property type="entry name" value="YvlB/LiaX_N"/>
</dbReference>
<evidence type="ECO:0000259" key="3">
    <source>
        <dbReference type="Pfam" id="PF13349"/>
    </source>
</evidence>
<dbReference type="InterPro" id="IPR058219">
    <property type="entry name" value="LiaX"/>
</dbReference>
<accession>A0A4P5PC93</accession>